<dbReference type="PANTHER" id="PTHR11133">
    <property type="entry name" value="SACCHAROPINE DEHYDROGENASE"/>
    <property type="match status" value="1"/>
</dbReference>
<dbReference type="Pfam" id="PF16653">
    <property type="entry name" value="Sacchrp_dh_C"/>
    <property type="match status" value="1"/>
</dbReference>
<reference evidence="4" key="1">
    <citation type="journal article" date="2019" name="Int. J. Syst. Evol. Microbiol.">
        <title>The Global Catalogue of Microorganisms (GCM) 10K type strain sequencing project: providing services to taxonomists for standard genome sequencing and annotation.</title>
        <authorList>
            <consortium name="The Broad Institute Genomics Platform"/>
            <consortium name="The Broad Institute Genome Sequencing Center for Infectious Disease"/>
            <person name="Wu L."/>
            <person name="Ma J."/>
        </authorList>
    </citation>
    <scope>NUCLEOTIDE SEQUENCE [LARGE SCALE GENOMIC DNA]</scope>
    <source>
        <strain evidence="4">JCM 13006</strain>
    </source>
</reference>
<feature type="domain" description="Saccharopine dehydrogenase-like C-terminal" evidence="2">
    <location>
        <begin position="124"/>
        <end position="375"/>
    </location>
</feature>
<dbReference type="Gene3D" id="3.30.360.10">
    <property type="entry name" value="Dihydrodipicolinate Reductase, domain 2"/>
    <property type="match status" value="1"/>
</dbReference>
<dbReference type="InterPro" id="IPR003462">
    <property type="entry name" value="ODC_Mu_crystall"/>
</dbReference>
<evidence type="ECO:0000313" key="3">
    <source>
        <dbReference type="EMBL" id="GAA4873954.1"/>
    </source>
</evidence>
<dbReference type="SUPFAM" id="SSF51735">
    <property type="entry name" value="NAD(P)-binding Rossmann-fold domains"/>
    <property type="match status" value="1"/>
</dbReference>
<keyword evidence="4" id="KW-1185">Reference proteome</keyword>
<dbReference type="EMBL" id="BAABIS010000001">
    <property type="protein sequence ID" value="GAA4873954.1"/>
    <property type="molecule type" value="Genomic_DNA"/>
</dbReference>
<dbReference type="SUPFAM" id="SSF55347">
    <property type="entry name" value="Glyceraldehyde-3-phosphate dehydrogenase-like, C-terminal domain"/>
    <property type="match status" value="1"/>
</dbReference>
<keyword evidence="1" id="KW-0560">Oxidoreductase</keyword>
<protein>
    <submittedName>
        <fullName evidence="3">Saccharopine dehydrogenase family protein</fullName>
    </submittedName>
</protein>
<dbReference type="Proteomes" id="UP001501752">
    <property type="component" value="Unassembled WGS sequence"/>
</dbReference>
<comment type="caution">
    <text evidence="3">The sequence shown here is derived from an EMBL/GenBank/DDBJ whole genome shotgun (WGS) entry which is preliminary data.</text>
</comment>
<gene>
    <name evidence="3" type="ORF">GCM10023235_61470</name>
</gene>
<dbReference type="Pfam" id="PF02423">
    <property type="entry name" value="OCD_Mu_crystall"/>
    <property type="match status" value="1"/>
</dbReference>
<evidence type="ECO:0000259" key="2">
    <source>
        <dbReference type="Pfam" id="PF16653"/>
    </source>
</evidence>
<organism evidence="3 4">
    <name type="scientific">Kitasatospora terrestris</name>
    <dbReference type="NCBI Taxonomy" id="258051"/>
    <lineage>
        <taxon>Bacteria</taxon>
        <taxon>Bacillati</taxon>
        <taxon>Actinomycetota</taxon>
        <taxon>Actinomycetes</taxon>
        <taxon>Kitasatosporales</taxon>
        <taxon>Streptomycetaceae</taxon>
        <taxon>Kitasatospora</taxon>
    </lineage>
</organism>
<accession>A0ABP9EG72</accession>
<dbReference type="InterPro" id="IPR032095">
    <property type="entry name" value="Sacchrp_dh-like_C"/>
</dbReference>
<sequence>MKAALVGCGQMGRAAAYALATAPGTTGLTVCDRDRGRAAGLADWLAGSGGCPVRVVEDPAAAVAGADVLATALPWAATRAVIRTVVRTDPAVPVAGITRPPTEELPDLDAWFLAAGVTVLLPLGLEPGLTELLAVHLAERLDTVESLEICCGGVPEQPRDPLGYTAFFGGENEHHLPIAQREALALSGGRRVRHARFSGVETREVEGVGLLEAYHDGMAPWLGEHPLLRGADCTQKTLRWPGFARTVTDLARLGLLAEDEVEVDGVRVPPKRVVERVLAPQVRARAGDRDLVVLEVTAHGRLGGRPVSLRSTVLDSADEATGLSAMARTTGFALAEAARLLADRDVTGPGWRKPHRALSAAHFEQLMGSLTARGVTWVPAHEIS</sequence>
<proteinExistence type="predicted"/>
<dbReference type="InterPro" id="IPR051168">
    <property type="entry name" value="AASS"/>
</dbReference>
<name>A0ABP9EG72_9ACTN</name>
<dbReference type="PANTHER" id="PTHR11133:SF22">
    <property type="entry name" value="ALPHA-AMINOADIPIC SEMIALDEHYDE SYNTHASE, MITOCHONDRIAL"/>
    <property type="match status" value="1"/>
</dbReference>
<dbReference type="RefSeq" id="WP_345700152.1">
    <property type="nucleotide sequence ID" value="NZ_BAABIS010000001.1"/>
</dbReference>
<dbReference type="Gene3D" id="3.40.50.720">
    <property type="entry name" value="NAD(P)-binding Rossmann-like Domain"/>
    <property type="match status" value="1"/>
</dbReference>
<evidence type="ECO:0000313" key="4">
    <source>
        <dbReference type="Proteomes" id="UP001501752"/>
    </source>
</evidence>
<evidence type="ECO:0000256" key="1">
    <source>
        <dbReference type="ARBA" id="ARBA00023002"/>
    </source>
</evidence>
<dbReference type="InterPro" id="IPR036291">
    <property type="entry name" value="NAD(P)-bd_dom_sf"/>
</dbReference>